<dbReference type="EMBL" id="NESP01000001">
    <property type="protein sequence ID" value="PUE60036.1"/>
    <property type="molecule type" value="Genomic_DNA"/>
</dbReference>
<dbReference type="InterPro" id="IPR058625">
    <property type="entry name" value="MdtA-like_BSH"/>
</dbReference>
<dbReference type="AlphaFoldDB" id="A0A315EQ57"/>
<dbReference type="SUPFAM" id="SSF111369">
    <property type="entry name" value="HlyD-like secretion proteins"/>
    <property type="match status" value="1"/>
</dbReference>
<dbReference type="RefSeq" id="WP_108402458.1">
    <property type="nucleotide sequence ID" value="NZ_NESP01000001.1"/>
</dbReference>
<evidence type="ECO:0000313" key="3">
    <source>
        <dbReference type="EMBL" id="PUE60036.1"/>
    </source>
</evidence>
<dbReference type="Gene3D" id="2.40.30.170">
    <property type="match status" value="1"/>
</dbReference>
<dbReference type="Gene3D" id="2.40.50.100">
    <property type="match status" value="1"/>
</dbReference>
<accession>A0A315EQ57</accession>
<dbReference type="Gene3D" id="1.10.287.470">
    <property type="entry name" value="Helix hairpin bin"/>
    <property type="match status" value="1"/>
</dbReference>
<sequence>MKNIKPRWIVIGIIVLALVAGVWRAMSDKSAQQAAASAPVAVQTQVELASSDVMKAELRDITQGLAVSGTVKAVNYAVIKARVAGELKEVVAREGDAVKAGDVLARIDPTEYQRRWQQAAETASAAKSQMEIAQRQWGINKSLVDRGFISKMAMDNSDASYQGAVASHKAAIAGADVARKALDDATLRAPFAGIVSGRAAQVGERVAIDAKIMELVDLSQLEVEVPLSPNESMDVRVGQLASLQVEDRKETVGAKVKRISPSAQTGSRSVLIYLALDKAEGLRHGLFAKGILGMGKSQVLAVPLSAVRTDRAQPYVQVVEPLGDQLQVVHKTVTLGVRGMDLAQPESETMVGVTGLTEGSTLLKGQVGALREGMVVKYTAKAANAAASAASAAN</sequence>
<protein>
    <recommendedName>
        <fullName evidence="2">Multidrug resistance protein MdtA-like barrel-sandwich hybrid domain-containing protein</fullName>
    </recommendedName>
</protein>
<name>A0A315EQ57_9BURK</name>
<dbReference type="GO" id="GO:1990281">
    <property type="term" value="C:efflux pump complex"/>
    <property type="evidence" value="ECO:0007669"/>
    <property type="project" value="TreeGrafter"/>
</dbReference>
<evidence type="ECO:0000313" key="4">
    <source>
        <dbReference type="Proteomes" id="UP000251341"/>
    </source>
</evidence>
<evidence type="ECO:0000256" key="1">
    <source>
        <dbReference type="ARBA" id="ARBA00009477"/>
    </source>
</evidence>
<reference evidence="3 4" key="1">
    <citation type="submission" date="2017-04" db="EMBL/GenBank/DDBJ databases">
        <title>Unexpected and diverse lifestyles within the genus Limnohabitans.</title>
        <authorList>
            <person name="Kasalicky V."/>
            <person name="Mehrshad M."/>
            <person name="Andrei S.-A."/>
            <person name="Salcher M."/>
            <person name="Kratochvilova H."/>
            <person name="Simek K."/>
            <person name="Ghai R."/>
        </authorList>
    </citation>
    <scope>NUCLEOTIDE SEQUENCE [LARGE SCALE GENOMIC DNA]</scope>
    <source>
        <strain evidence="3 4">MWH-C5</strain>
    </source>
</reference>
<dbReference type="Pfam" id="PF25917">
    <property type="entry name" value="BSH_RND"/>
    <property type="match status" value="1"/>
</dbReference>
<evidence type="ECO:0000259" key="2">
    <source>
        <dbReference type="Pfam" id="PF25917"/>
    </source>
</evidence>
<comment type="similarity">
    <text evidence="1">Belongs to the membrane fusion protein (MFP) (TC 8.A.1) family.</text>
</comment>
<dbReference type="PANTHER" id="PTHR30469">
    <property type="entry name" value="MULTIDRUG RESISTANCE PROTEIN MDTA"/>
    <property type="match status" value="1"/>
</dbReference>
<organism evidence="3 4">
    <name type="scientific">Limnohabitans curvus</name>
    <dbReference type="NCBI Taxonomy" id="323423"/>
    <lineage>
        <taxon>Bacteria</taxon>
        <taxon>Pseudomonadati</taxon>
        <taxon>Pseudomonadota</taxon>
        <taxon>Betaproteobacteria</taxon>
        <taxon>Burkholderiales</taxon>
        <taxon>Comamonadaceae</taxon>
        <taxon>Limnohabitans</taxon>
    </lineage>
</organism>
<dbReference type="Proteomes" id="UP000251341">
    <property type="component" value="Unassembled WGS sequence"/>
</dbReference>
<proteinExistence type="inferred from homology"/>
<dbReference type="NCBIfam" id="TIGR01730">
    <property type="entry name" value="RND_mfp"/>
    <property type="match status" value="1"/>
</dbReference>
<dbReference type="InterPro" id="IPR006143">
    <property type="entry name" value="RND_pump_MFP"/>
</dbReference>
<comment type="caution">
    <text evidence="3">The sequence shown here is derived from an EMBL/GenBank/DDBJ whole genome shotgun (WGS) entry which is preliminary data.</text>
</comment>
<keyword evidence="4" id="KW-1185">Reference proteome</keyword>
<dbReference type="Gene3D" id="2.40.420.20">
    <property type="match status" value="1"/>
</dbReference>
<feature type="domain" description="Multidrug resistance protein MdtA-like barrel-sandwich hybrid" evidence="2">
    <location>
        <begin position="77"/>
        <end position="207"/>
    </location>
</feature>
<gene>
    <name evidence="3" type="ORF">B9Z44_10910</name>
</gene>
<dbReference type="GO" id="GO:0015562">
    <property type="term" value="F:efflux transmembrane transporter activity"/>
    <property type="evidence" value="ECO:0007669"/>
    <property type="project" value="TreeGrafter"/>
</dbReference>